<dbReference type="AlphaFoldDB" id="A0A090LX27"/>
<dbReference type="KEGG" id="ota:OT_ostta01g00110"/>
<dbReference type="RefSeq" id="XP_022838115.1">
    <property type="nucleotide sequence ID" value="XM_022985213.1"/>
</dbReference>
<organism evidence="2 3">
    <name type="scientific">Ostreococcus tauri</name>
    <name type="common">Marine green alga</name>
    <dbReference type="NCBI Taxonomy" id="70448"/>
    <lineage>
        <taxon>Eukaryota</taxon>
        <taxon>Viridiplantae</taxon>
        <taxon>Chlorophyta</taxon>
        <taxon>Mamiellophyceae</taxon>
        <taxon>Mamiellales</taxon>
        <taxon>Bathycoccaceae</taxon>
        <taxon>Ostreococcus</taxon>
    </lineage>
</organism>
<reference evidence="2 3" key="2">
    <citation type="journal article" date="2014" name="BMC Genomics">
        <title>An improved genome of the model marine alga Ostreococcus tauri unfolds by assessing Illumina de novo assemblies.</title>
        <authorList>
            <person name="Blanc-Mathieu R."/>
            <person name="Verhelst B."/>
            <person name="Derelle E."/>
            <person name="Rombauts S."/>
            <person name="Bouget F.Y."/>
            <person name="Carre I."/>
            <person name="Chateau A."/>
            <person name="Eyre-Walker A."/>
            <person name="Grimsley N."/>
            <person name="Moreau H."/>
            <person name="Piegu B."/>
            <person name="Rivals E."/>
            <person name="Schackwitz W."/>
            <person name="Van de Peer Y."/>
            <person name="Piganeau G."/>
        </authorList>
    </citation>
    <scope>NUCLEOTIDE SEQUENCE [LARGE SCALE GENOMIC DNA]</scope>
    <source>
        <strain evidence="3">OTTH 0595 / CCAP 157/2 / RCC745</strain>
    </source>
</reference>
<comment type="caution">
    <text evidence="2">The sequence shown here is derived from an EMBL/GenBank/DDBJ whole genome shotgun (WGS) entry which is preliminary data.</text>
</comment>
<dbReference type="InParanoid" id="A0A090LX27"/>
<accession>A0A090LX27</accession>
<feature type="region of interest" description="Disordered" evidence="1">
    <location>
        <begin position="34"/>
        <end position="56"/>
    </location>
</feature>
<reference evidence="3" key="1">
    <citation type="journal article" date="2006" name="Proc. Natl. Acad. Sci. U.S.A.">
        <title>Genome analysis of the smallest free-living eukaryote Ostreococcus tauri unveils many unique features.</title>
        <authorList>
            <person name="Derelle E."/>
            <person name="Ferraz C."/>
            <person name="Rombauts S."/>
            <person name="Rouze P."/>
            <person name="Worden A.Z."/>
            <person name="Robbens S."/>
            <person name="Partensky F."/>
            <person name="Degroeve S."/>
            <person name="Echeynie S."/>
            <person name="Cooke R."/>
            <person name="Saeys Y."/>
            <person name="Wuyts J."/>
            <person name="Jabbari K."/>
            <person name="Bowler C."/>
            <person name="Panaud O."/>
            <person name="Piegu B."/>
            <person name="Ball S.G."/>
            <person name="Ral J.-P."/>
            <person name="Bouget F.-Y."/>
            <person name="Piganeau G."/>
            <person name="De Baets B."/>
            <person name="Picard A."/>
            <person name="Delseny M."/>
            <person name="Demaille J."/>
            <person name="Van de Peer Y."/>
            <person name="Moreau H."/>
        </authorList>
    </citation>
    <scope>NUCLEOTIDE SEQUENCE [LARGE SCALE GENOMIC DNA]</scope>
    <source>
        <strain evidence="3">OTTH 0595 / CCAP 157/2 / RCC745</strain>
    </source>
</reference>
<evidence type="ECO:0000256" key="1">
    <source>
        <dbReference type="SAM" id="MobiDB-lite"/>
    </source>
</evidence>
<keyword evidence="3" id="KW-1185">Reference proteome</keyword>
<dbReference type="GeneID" id="34945475"/>
<sequence>MGSTFVTVREVQRELEQLGREDIDDDVVARYLVERRRRGRGDGEENGGRARAKDAREVDFDFELSDEDDDGRRPTGATARCGSFAVATPMDRPPWNGDAFETVNAPSRRFHADALPRRKHRDATTSAIDGRCEDGQIDVVRVGAMYRQAWENAPDVVRDERRPKIGFAQKFAEEHAKENAQRNRLLGGRRRYNY</sequence>
<name>A0A090LX27_OSTTA</name>
<dbReference type="STRING" id="70448.A0A090LX27"/>
<dbReference type="Proteomes" id="UP000009170">
    <property type="component" value="Unassembled WGS sequence"/>
</dbReference>
<dbReference type="EMBL" id="CAID01000001">
    <property type="protein sequence ID" value="CEF96470.1"/>
    <property type="molecule type" value="Genomic_DNA"/>
</dbReference>
<gene>
    <name evidence="2" type="ORF">OT_ostta01g00110</name>
</gene>
<protein>
    <submittedName>
        <fullName evidence="2">Unnamed product</fullName>
    </submittedName>
</protein>
<evidence type="ECO:0000313" key="3">
    <source>
        <dbReference type="Proteomes" id="UP000009170"/>
    </source>
</evidence>
<proteinExistence type="predicted"/>
<evidence type="ECO:0000313" key="2">
    <source>
        <dbReference type="EMBL" id="CEF96470.1"/>
    </source>
</evidence>
<feature type="compositionally biased region" description="Basic and acidic residues" evidence="1">
    <location>
        <begin position="40"/>
        <end position="56"/>
    </location>
</feature>